<feature type="transmembrane region" description="Helical" evidence="1">
    <location>
        <begin position="154"/>
        <end position="175"/>
    </location>
</feature>
<evidence type="ECO:0000313" key="4">
    <source>
        <dbReference type="Proteomes" id="UP001501411"/>
    </source>
</evidence>
<evidence type="ECO:0000256" key="1">
    <source>
        <dbReference type="SAM" id="Phobius"/>
    </source>
</evidence>
<protein>
    <submittedName>
        <fullName evidence="3">Sulfite exporter TauE/SafE family protein</fullName>
    </submittedName>
</protein>
<dbReference type="InterPro" id="IPR039447">
    <property type="entry name" value="UreH-like_TM_dom"/>
</dbReference>
<dbReference type="PANTHER" id="PTHR42208:SF1">
    <property type="entry name" value="HEAVY METAL TRANSPORTER"/>
    <property type="match status" value="1"/>
</dbReference>
<sequence>MISLAFFIGLLSSVHCVGMCGPLMFTVLGKTNSFWSTSSRQLLYQFGRITSYSMLGFALGLLGASIQNGWQQQLSLFTGVVLLFFGVYQLIGRQIPAIARRQQLLVTPVLEKMAYWLQKPRGHFMVGCLNGLLPCGMVYLALASALNTGTALRGSLFMLFFGLGTLPLMLGAAMIGSTIKGRLKLKFTKWMPALLILFGLWFVLRGANLGIPYLSPIPYSSAANDILCK</sequence>
<feature type="transmembrane region" description="Helical" evidence="1">
    <location>
        <begin position="49"/>
        <end position="67"/>
    </location>
</feature>
<dbReference type="RefSeq" id="WP_345232020.1">
    <property type="nucleotide sequence ID" value="NZ_BAABIQ010000035.1"/>
</dbReference>
<dbReference type="PANTHER" id="PTHR42208">
    <property type="entry name" value="HEAVY METAL TRANSPORTER-RELATED"/>
    <property type="match status" value="1"/>
</dbReference>
<feature type="transmembrane region" description="Helical" evidence="1">
    <location>
        <begin position="73"/>
        <end position="91"/>
    </location>
</feature>
<evidence type="ECO:0000313" key="3">
    <source>
        <dbReference type="EMBL" id="GAA4794715.1"/>
    </source>
</evidence>
<feature type="transmembrane region" description="Helical" evidence="1">
    <location>
        <begin position="187"/>
        <end position="204"/>
    </location>
</feature>
<keyword evidence="1" id="KW-1133">Transmembrane helix</keyword>
<feature type="transmembrane region" description="Helical" evidence="1">
    <location>
        <begin position="122"/>
        <end position="142"/>
    </location>
</feature>
<keyword evidence="1" id="KW-0472">Membrane</keyword>
<name>A0ABP9BHY3_9SPHI</name>
<reference evidence="4" key="1">
    <citation type="journal article" date="2019" name="Int. J. Syst. Evol. Microbiol.">
        <title>The Global Catalogue of Microorganisms (GCM) 10K type strain sequencing project: providing services to taxonomists for standard genome sequencing and annotation.</title>
        <authorList>
            <consortium name="The Broad Institute Genomics Platform"/>
            <consortium name="The Broad Institute Genome Sequencing Center for Infectious Disease"/>
            <person name="Wu L."/>
            <person name="Ma J."/>
        </authorList>
    </citation>
    <scope>NUCLEOTIDE SEQUENCE [LARGE SCALE GENOMIC DNA]</scope>
    <source>
        <strain evidence="4">JCM 18200</strain>
    </source>
</reference>
<organism evidence="3 4">
    <name type="scientific">Olivibacter ginsenosidimutans</name>
    <dbReference type="NCBI Taxonomy" id="1176537"/>
    <lineage>
        <taxon>Bacteria</taxon>
        <taxon>Pseudomonadati</taxon>
        <taxon>Bacteroidota</taxon>
        <taxon>Sphingobacteriia</taxon>
        <taxon>Sphingobacteriales</taxon>
        <taxon>Sphingobacteriaceae</taxon>
        <taxon>Olivibacter</taxon>
    </lineage>
</organism>
<dbReference type="Proteomes" id="UP001501411">
    <property type="component" value="Unassembled WGS sequence"/>
</dbReference>
<gene>
    <name evidence="3" type="ORF">GCM10023231_23910</name>
</gene>
<accession>A0ABP9BHY3</accession>
<evidence type="ECO:0000259" key="2">
    <source>
        <dbReference type="Pfam" id="PF13386"/>
    </source>
</evidence>
<dbReference type="Pfam" id="PF13386">
    <property type="entry name" value="DsbD_2"/>
    <property type="match status" value="1"/>
</dbReference>
<feature type="transmembrane region" description="Helical" evidence="1">
    <location>
        <begin position="6"/>
        <end position="28"/>
    </location>
</feature>
<comment type="caution">
    <text evidence="3">The sequence shown here is derived from an EMBL/GenBank/DDBJ whole genome shotgun (WGS) entry which is preliminary data.</text>
</comment>
<proteinExistence type="predicted"/>
<keyword evidence="4" id="KW-1185">Reference proteome</keyword>
<keyword evidence="1" id="KW-0812">Transmembrane</keyword>
<feature type="domain" description="Urease accessory protein UreH-like transmembrane" evidence="2">
    <location>
        <begin position="5"/>
        <end position="201"/>
    </location>
</feature>
<dbReference type="EMBL" id="BAABIQ010000035">
    <property type="protein sequence ID" value="GAA4794715.1"/>
    <property type="molecule type" value="Genomic_DNA"/>
</dbReference>